<organism evidence="11 12">
    <name type="scientific">Punica granatum</name>
    <name type="common">Pomegranate</name>
    <dbReference type="NCBI Taxonomy" id="22663"/>
    <lineage>
        <taxon>Eukaryota</taxon>
        <taxon>Viridiplantae</taxon>
        <taxon>Streptophyta</taxon>
        <taxon>Embryophyta</taxon>
        <taxon>Tracheophyta</taxon>
        <taxon>Spermatophyta</taxon>
        <taxon>Magnoliopsida</taxon>
        <taxon>eudicotyledons</taxon>
        <taxon>Gunneridae</taxon>
        <taxon>Pentapetalae</taxon>
        <taxon>rosids</taxon>
        <taxon>malvids</taxon>
        <taxon>Myrtales</taxon>
        <taxon>Lythraceae</taxon>
        <taxon>Punica</taxon>
    </lineage>
</organism>
<evidence type="ECO:0000256" key="8">
    <source>
        <dbReference type="SAM" id="MobiDB-lite"/>
    </source>
</evidence>
<keyword evidence="3 7" id="KW-0347">Helicase</keyword>
<evidence type="ECO:0000313" key="12">
    <source>
        <dbReference type="Proteomes" id="UP000197138"/>
    </source>
</evidence>
<comment type="similarity">
    <text evidence="7">Belongs to the DEAD box helicase family.</text>
</comment>
<proteinExistence type="inferred from homology"/>
<protein>
    <recommendedName>
        <fullName evidence="7">ATP-dependent RNA helicase</fullName>
        <ecNumber evidence="7">3.6.4.13</ecNumber>
    </recommendedName>
</protein>
<keyword evidence="2 7" id="KW-0378">Hydrolase</keyword>
<dbReference type="Proteomes" id="UP000197138">
    <property type="component" value="Unassembled WGS sequence"/>
</dbReference>
<sequence length="288" mass="31389">MAASSSYPSGALTGTRFSDLQPPLSEPVLEAIREAGFEFCTPVQAATIPLLCSFKDVAVDADTGSGKTLAFVVPLVEILRHSSSPPKPHEILILDEADRLLDMGFQRQITSIISRLPKLRRTGLFSATQTEAVEELSKAGLRNPVRVEVRAESKPLNNSSQDSGSSKTPSGLHIEYLECEADKNPSQLIDYLMKNKSNKIIVYFMTCASVREKALSSFTSLSAGVLLCTDVAARGLDIPGVDCIVQEEEYVEFLRIRRVPLQERKCSDDAPDVVPQERMVDSALADSG</sequence>
<dbReference type="Pfam" id="PF00271">
    <property type="entry name" value="Helicase_C"/>
    <property type="match status" value="1"/>
</dbReference>
<accession>A0A218WAL8</accession>
<dbReference type="EC" id="3.6.4.13" evidence="7"/>
<evidence type="ECO:0000256" key="4">
    <source>
        <dbReference type="ARBA" id="ARBA00022840"/>
    </source>
</evidence>
<dbReference type="InterPro" id="IPR001650">
    <property type="entry name" value="Helicase_C-like"/>
</dbReference>
<feature type="compositionally biased region" description="Polar residues" evidence="8">
    <location>
        <begin position="155"/>
        <end position="169"/>
    </location>
</feature>
<feature type="region of interest" description="Disordered" evidence="8">
    <location>
        <begin position="151"/>
        <end position="170"/>
    </location>
</feature>
<dbReference type="InterPro" id="IPR014001">
    <property type="entry name" value="Helicase_ATP-bd"/>
</dbReference>
<comment type="catalytic activity">
    <reaction evidence="7">
        <text>ATP + H2O = ADP + phosphate + H(+)</text>
        <dbReference type="Rhea" id="RHEA:13065"/>
        <dbReference type="ChEBI" id="CHEBI:15377"/>
        <dbReference type="ChEBI" id="CHEBI:15378"/>
        <dbReference type="ChEBI" id="CHEBI:30616"/>
        <dbReference type="ChEBI" id="CHEBI:43474"/>
        <dbReference type="ChEBI" id="CHEBI:456216"/>
        <dbReference type="EC" id="3.6.4.13"/>
    </reaction>
</comment>
<dbReference type="InterPro" id="IPR027417">
    <property type="entry name" value="P-loop_NTPase"/>
</dbReference>
<comment type="domain">
    <text evidence="7">The Q motif is unique to and characteristic of the DEAD box family of RNA helicases and controls ATP binding and hydrolysis.</text>
</comment>
<dbReference type="GO" id="GO:0003723">
    <property type="term" value="F:RNA binding"/>
    <property type="evidence" value="ECO:0007669"/>
    <property type="project" value="UniProtKB-UniRule"/>
</dbReference>
<comment type="caution">
    <text evidence="11">The sequence shown here is derived from an EMBL/GenBank/DDBJ whole genome shotgun (WGS) entry which is preliminary data.</text>
</comment>
<dbReference type="PANTHER" id="PTHR24031">
    <property type="entry name" value="RNA HELICASE"/>
    <property type="match status" value="1"/>
</dbReference>
<dbReference type="Pfam" id="PF00270">
    <property type="entry name" value="DEAD"/>
    <property type="match status" value="2"/>
</dbReference>
<dbReference type="InterPro" id="IPR011545">
    <property type="entry name" value="DEAD/DEAH_box_helicase_dom"/>
</dbReference>
<evidence type="ECO:0000259" key="9">
    <source>
        <dbReference type="PROSITE" id="PS51192"/>
    </source>
</evidence>
<evidence type="ECO:0000256" key="5">
    <source>
        <dbReference type="ARBA" id="ARBA00022884"/>
    </source>
</evidence>
<dbReference type="SUPFAM" id="SSF52540">
    <property type="entry name" value="P-loop containing nucleoside triphosphate hydrolases"/>
    <property type="match status" value="2"/>
</dbReference>
<keyword evidence="1 7" id="KW-0547">Nucleotide-binding</keyword>
<evidence type="ECO:0000256" key="7">
    <source>
        <dbReference type="RuleBase" id="RU365068"/>
    </source>
</evidence>
<evidence type="ECO:0000259" key="10">
    <source>
        <dbReference type="PROSITE" id="PS51195"/>
    </source>
</evidence>
<evidence type="ECO:0000313" key="11">
    <source>
        <dbReference type="EMBL" id="OWM69917.1"/>
    </source>
</evidence>
<dbReference type="PROSITE" id="PS00039">
    <property type="entry name" value="DEAD_ATP_HELICASE"/>
    <property type="match status" value="1"/>
</dbReference>
<gene>
    <name evidence="11" type="ORF">CDL15_Pgr025766</name>
</gene>
<reference evidence="12" key="1">
    <citation type="journal article" date="2017" name="Plant J.">
        <title>The pomegranate (Punica granatum L.) genome and the genomics of punicalagin biosynthesis.</title>
        <authorList>
            <person name="Qin G."/>
            <person name="Xu C."/>
            <person name="Ming R."/>
            <person name="Tang H."/>
            <person name="Guyot R."/>
            <person name="Kramer E.M."/>
            <person name="Hu Y."/>
            <person name="Yi X."/>
            <person name="Qi Y."/>
            <person name="Xu X."/>
            <person name="Gao Z."/>
            <person name="Pan H."/>
            <person name="Jian J."/>
            <person name="Tian Y."/>
            <person name="Yue Z."/>
            <person name="Xu Y."/>
        </authorList>
    </citation>
    <scope>NUCLEOTIDE SEQUENCE [LARGE SCALE GENOMIC DNA]</scope>
    <source>
        <strain evidence="12">cv. Dabenzi</strain>
    </source>
</reference>
<dbReference type="Gene3D" id="3.40.50.300">
    <property type="entry name" value="P-loop containing nucleotide triphosphate hydrolases"/>
    <property type="match status" value="3"/>
</dbReference>
<feature type="domain" description="Helicase ATP-binding" evidence="9">
    <location>
        <begin position="77"/>
        <end position="147"/>
    </location>
</feature>
<dbReference type="GO" id="GO:0016787">
    <property type="term" value="F:hydrolase activity"/>
    <property type="evidence" value="ECO:0007669"/>
    <property type="project" value="UniProtKB-KW"/>
</dbReference>
<name>A0A218WAL8_PUNGR</name>
<evidence type="ECO:0000256" key="2">
    <source>
        <dbReference type="ARBA" id="ARBA00022801"/>
    </source>
</evidence>
<dbReference type="PROSITE" id="PS51192">
    <property type="entry name" value="HELICASE_ATP_BIND_1"/>
    <property type="match status" value="1"/>
</dbReference>
<evidence type="ECO:0000256" key="1">
    <source>
        <dbReference type="ARBA" id="ARBA00022741"/>
    </source>
</evidence>
<dbReference type="AlphaFoldDB" id="A0A218WAL8"/>
<feature type="short sequence motif" description="Q motif" evidence="6">
    <location>
        <begin position="17"/>
        <end position="45"/>
    </location>
</feature>
<dbReference type="SMART" id="SM00487">
    <property type="entry name" value="DEXDc"/>
    <property type="match status" value="1"/>
</dbReference>
<dbReference type="PROSITE" id="PS51195">
    <property type="entry name" value="Q_MOTIF"/>
    <property type="match status" value="1"/>
</dbReference>
<dbReference type="EMBL" id="MTKT01004810">
    <property type="protein sequence ID" value="OWM69917.1"/>
    <property type="molecule type" value="Genomic_DNA"/>
</dbReference>
<evidence type="ECO:0000256" key="6">
    <source>
        <dbReference type="PROSITE-ProRule" id="PRU00552"/>
    </source>
</evidence>
<comment type="function">
    <text evidence="7">RNA helicase.</text>
</comment>
<dbReference type="GO" id="GO:0005524">
    <property type="term" value="F:ATP binding"/>
    <property type="evidence" value="ECO:0007669"/>
    <property type="project" value="UniProtKB-UniRule"/>
</dbReference>
<feature type="domain" description="DEAD-box RNA helicase Q" evidence="10">
    <location>
        <begin position="17"/>
        <end position="45"/>
    </location>
</feature>
<evidence type="ECO:0000256" key="3">
    <source>
        <dbReference type="ARBA" id="ARBA00022806"/>
    </source>
</evidence>
<dbReference type="InterPro" id="IPR000629">
    <property type="entry name" value="RNA-helicase_DEAD-box_CS"/>
</dbReference>
<dbReference type="InterPro" id="IPR014014">
    <property type="entry name" value="RNA_helicase_DEAD_Q_motif"/>
</dbReference>
<keyword evidence="4 7" id="KW-0067">ATP-binding</keyword>
<keyword evidence="5 7" id="KW-0694">RNA-binding</keyword>
<dbReference type="GO" id="GO:0003724">
    <property type="term" value="F:RNA helicase activity"/>
    <property type="evidence" value="ECO:0007669"/>
    <property type="project" value="UniProtKB-EC"/>
</dbReference>